<keyword evidence="1" id="KW-0521">NADP</keyword>
<dbReference type="EMBL" id="JBHULZ010000023">
    <property type="protein sequence ID" value="MFD2697080.1"/>
    <property type="molecule type" value="Genomic_DNA"/>
</dbReference>
<evidence type="ECO:0000313" key="3">
    <source>
        <dbReference type="Proteomes" id="UP001597357"/>
    </source>
</evidence>
<comment type="caution">
    <text evidence="2">The sequence shown here is derived from an EMBL/GenBank/DDBJ whole genome shotgun (WGS) entry which is preliminary data.</text>
</comment>
<dbReference type="RefSeq" id="WP_379044283.1">
    <property type="nucleotide sequence ID" value="NZ_JBHULZ010000023.1"/>
</dbReference>
<dbReference type="Pfam" id="PF05893">
    <property type="entry name" value="LuxC"/>
    <property type="match status" value="1"/>
</dbReference>
<proteinExistence type="predicted"/>
<sequence length="345" mass="40195">MDLETRINSFVELGKFLSDYLNGKAQHKLHDKLDQTVSSAIHHNGWFTVENIKFALKNWADVLTQDKLEHWLDSYQLNTPTQPKTIAVIMAGNIPLVGFHDFLCVLLSGNNILVKQSSNDQTLLPVLSDFLIVNNDNWSSKIEFTKEKLEYFDAVIATGSNNTARYFEYYFSKKPNIIRKNRNSVALISRDDTKEDLKKLGEDIFRYYGLGCRNVSKIYIPHDFKIDKFYEAIFSWQNLLDNHKYANNYDYNKAVYLMSEFSIFDNGFLLLKEDTNFSSPIGTLFFERYNQLQQVKDLLNEHQEKLQCIVSNQLEENHIAYGQTQKPSLRDYADNVDTLNFLKQL</sequence>
<dbReference type="InterPro" id="IPR016161">
    <property type="entry name" value="Ald_DH/histidinol_DH"/>
</dbReference>
<keyword evidence="3" id="KW-1185">Reference proteome</keyword>
<reference evidence="3" key="1">
    <citation type="journal article" date="2019" name="Int. J. Syst. Evol. Microbiol.">
        <title>The Global Catalogue of Microorganisms (GCM) 10K type strain sequencing project: providing services to taxonomists for standard genome sequencing and annotation.</title>
        <authorList>
            <consortium name="The Broad Institute Genomics Platform"/>
            <consortium name="The Broad Institute Genome Sequencing Center for Infectious Disease"/>
            <person name="Wu L."/>
            <person name="Ma J."/>
        </authorList>
    </citation>
    <scope>NUCLEOTIDE SEQUENCE [LARGE SCALE GENOMIC DNA]</scope>
    <source>
        <strain evidence="3">KCTC 42255</strain>
    </source>
</reference>
<accession>A0ABW5SCG7</accession>
<gene>
    <name evidence="2" type="ORF">ACFSQ0_03675</name>
</gene>
<dbReference type="Proteomes" id="UP001597357">
    <property type="component" value="Unassembled WGS sequence"/>
</dbReference>
<protein>
    <submittedName>
        <fullName evidence="2">Acyl-CoA reductase</fullName>
    </submittedName>
</protein>
<dbReference type="SUPFAM" id="SSF53720">
    <property type="entry name" value="ALDH-like"/>
    <property type="match status" value="1"/>
</dbReference>
<evidence type="ECO:0000313" key="2">
    <source>
        <dbReference type="EMBL" id="MFD2697080.1"/>
    </source>
</evidence>
<name>A0ABW5SCG7_9FLAO</name>
<dbReference type="InterPro" id="IPR008670">
    <property type="entry name" value="CoA_reduct_LuxC"/>
</dbReference>
<organism evidence="2 3">
    <name type="scientific">Mesonia sediminis</name>
    <dbReference type="NCBI Taxonomy" id="1703946"/>
    <lineage>
        <taxon>Bacteria</taxon>
        <taxon>Pseudomonadati</taxon>
        <taxon>Bacteroidota</taxon>
        <taxon>Flavobacteriia</taxon>
        <taxon>Flavobacteriales</taxon>
        <taxon>Flavobacteriaceae</taxon>
        <taxon>Mesonia</taxon>
    </lineage>
</organism>
<evidence type="ECO:0000256" key="1">
    <source>
        <dbReference type="ARBA" id="ARBA00022857"/>
    </source>
</evidence>